<dbReference type="GeneID" id="94843511"/>
<organism evidence="2 3">
    <name type="scientific">Tritrichomonas foetus</name>
    <dbReference type="NCBI Taxonomy" id="1144522"/>
    <lineage>
        <taxon>Eukaryota</taxon>
        <taxon>Metamonada</taxon>
        <taxon>Parabasalia</taxon>
        <taxon>Tritrichomonadida</taxon>
        <taxon>Tritrichomonadidae</taxon>
        <taxon>Tritrichomonas</taxon>
    </lineage>
</organism>
<dbReference type="EMBL" id="MLAK01000958">
    <property type="protein sequence ID" value="OHT00390.1"/>
    <property type="molecule type" value="Genomic_DNA"/>
</dbReference>
<dbReference type="VEuPathDB" id="TrichDB:TRFO_32987"/>
<dbReference type="OrthoDB" id="10423999at2759"/>
<keyword evidence="1" id="KW-0472">Membrane</keyword>
<comment type="caution">
    <text evidence="2">The sequence shown here is derived from an EMBL/GenBank/DDBJ whole genome shotgun (WGS) entry which is preliminary data.</text>
</comment>
<keyword evidence="1" id="KW-0812">Transmembrane</keyword>
<dbReference type="RefSeq" id="XP_068353526.1">
    <property type="nucleotide sequence ID" value="XM_068508807.1"/>
</dbReference>
<feature type="transmembrane region" description="Helical" evidence="1">
    <location>
        <begin position="21"/>
        <end position="41"/>
    </location>
</feature>
<keyword evidence="1" id="KW-1133">Transmembrane helix</keyword>
<reference evidence="2" key="1">
    <citation type="submission" date="2016-10" db="EMBL/GenBank/DDBJ databases">
        <authorList>
            <person name="Benchimol M."/>
            <person name="Almeida L.G."/>
            <person name="Vasconcelos A.T."/>
            <person name="Perreira-Neves A."/>
            <person name="Rosa I.A."/>
            <person name="Tasca T."/>
            <person name="Bogo M.R."/>
            <person name="de Souza W."/>
        </authorList>
    </citation>
    <scope>NUCLEOTIDE SEQUENCE [LARGE SCALE GENOMIC DNA]</scope>
    <source>
        <strain evidence="2">K</strain>
    </source>
</reference>
<name>A0A1J4JSA1_9EUKA</name>
<accession>A0A1J4JSA1</accession>
<evidence type="ECO:0000256" key="1">
    <source>
        <dbReference type="SAM" id="Phobius"/>
    </source>
</evidence>
<dbReference type="Proteomes" id="UP000179807">
    <property type="component" value="Unassembled WGS sequence"/>
</dbReference>
<evidence type="ECO:0000313" key="2">
    <source>
        <dbReference type="EMBL" id="OHT00390.1"/>
    </source>
</evidence>
<dbReference type="AlphaFoldDB" id="A0A1J4JSA1"/>
<protein>
    <submittedName>
        <fullName evidence="2">Uncharacterized protein</fullName>
    </submittedName>
</protein>
<gene>
    <name evidence="2" type="ORF">TRFO_32987</name>
</gene>
<evidence type="ECO:0000313" key="3">
    <source>
        <dbReference type="Proteomes" id="UP000179807"/>
    </source>
</evidence>
<keyword evidence="3" id="KW-1185">Reference proteome</keyword>
<proteinExistence type="predicted"/>
<sequence>MLDNQNTKQIPIKRRRRPQGTGFPAKIFTIVSIIVVLWLGLTDKGPLLPPFPSNFNSFDCHSISFESFKDRAGQIDFKFKTLPSVEYPPEYLPHFLKLTVKTGPTTMRYSGDQIENITRTENMIQFSIDHTWAGDSEITSQCLSNPPQTLKGYLNDIKIHKPQYSTSDDPFRDQAKFHDVCLEFEKFLYFVTIAGDRPAVPFDDTKLRFEMLRWPLDAYLKHKSVSMQQKTCFLVAPIDKKNWKAILLTLIPLSISVSKNEPNANNALFIFRKEVQPEAKNVLNFLSPNEPVKLDNIMCFPTLLMTSTYSKMDANFERINEMLNLDLDPIREKMPKSVMISRKIIICESLFDLLEEELKKKFDCAVYKLSNDMSIQDAAKMVSSANIFIADHIANMIYTIWMSSGQSTLIDATSKDYSCNPWAKKLTQKIGVGYVSINGQEKCQCDNFKCYMTKEPSQAMDVDVNKIISEVKAILNQ</sequence>